<evidence type="ECO:0000313" key="2">
    <source>
        <dbReference type="Proteomes" id="UP000789759"/>
    </source>
</evidence>
<organism evidence="1 2">
    <name type="scientific">Cetraspora pellucida</name>
    <dbReference type="NCBI Taxonomy" id="1433469"/>
    <lineage>
        <taxon>Eukaryota</taxon>
        <taxon>Fungi</taxon>
        <taxon>Fungi incertae sedis</taxon>
        <taxon>Mucoromycota</taxon>
        <taxon>Glomeromycotina</taxon>
        <taxon>Glomeromycetes</taxon>
        <taxon>Diversisporales</taxon>
        <taxon>Gigasporaceae</taxon>
        <taxon>Cetraspora</taxon>
    </lineage>
</organism>
<proteinExistence type="predicted"/>
<dbReference type="EMBL" id="CAJVQA010071222">
    <property type="protein sequence ID" value="CAG8833555.1"/>
    <property type="molecule type" value="Genomic_DNA"/>
</dbReference>
<feature type="non-terminal residue" evidence="1">
    <location>
        <position position="55"/>
    </location>
</feature>
<keyword evidence="2" id="KW-1185">Reference proteome</keyword>
<evidence type="ECO:0000313" key="1">
    <source>
        <dbReference type="EMBL" id="CAG8833555.1"/>
    </source>
</evidence>
<accession>A0A9N9KK07</accession>
<dbReference type="AlphaFoldDB" id="A0A9N9KK07"/>
<name>A0A9N9KK07_9GLOM</name>
<protein>
    <submittedName>
        <fullName evidence="1">17001_t:CDS:1</fullName>
    </submittedName>
</protein>
<comment type="caution">
    <text evidence="1">The sequence shown here is derived from an EMBL/GenBank/DDBJ whole genome shotgun (WGS) entry which is preliminary data.</text>
</comment>
<gene>
    <name evidence="1" type="ORF">CPELLU_LOCUS20993</name>
</gene>
<feature type="non-terminal residue" evidence="1">
    <location>
        <position position="1"/>
    </location>
</feature>
<reference evidence="1" key="1">
    <citation type="submission" date="2021-06" db="EMBL/GenBank/DDBJ databases">
        <authorList>
            <person name="Kallberg Y."/>
            <person name="Tangrot J."/>
            <person name="Rosling A."/>
        </authorList>
    </citation>
    <scope>NUCLEOTIDE SEQUENCE</scope>
    <source>
        <strain evidence="1">FL966</strain>
    </source>
</reference>
<dbReference type="Proteomes" id="UP000789759">
    <property type="component" value="Unassembled WGS sequence"/>
</dbReference>
<sequence>IITNYEDNDIIVNTNLSYLFKNYQPLFKYSDNLSLLSDNCDDFNISISLLENDAS</sequence>